<evidence type="ECO:0000256" key="1">
    <source>
        <dbReference type="SAM" id="MobiDB-lite"/>
    </source>
</evidence>
<organism evidence="2 3">
    <name type="scientific">Mucuna pruriens</name>
    <name type="common">Velvet bean</name>
    <name type="synonym">Dolichos pruriens</name>
    <dbReference type="NCBI Taxonomy" id="157652"/>
    <lineage>
        <taxon>Eukaryota</taxon>
        <taxon>Viridiplantae</taxon>
        <taxon>Streptophyta</taxon>
        <taxon>Embryophyta</taxon>
        <taxon>Tracheophyta</taxon>
        <taxon>Spermatophyta</taxon>
        <taxon>Magnoliopsida</taxon>
        <taxon>eudicotyledons</taxon>
        <taxon>Gunneridae</taxon>
        <taxon>Pentapetalae</taxon>
        <taxon>rosids</taxon>
        <taxon>fabids</taxon>
        <taxon>Fabales</taxon>
        <taxon>Fabaceae</taxon>
        <taxon>Papilionoideae</taxon>
        <taxon>50 kb inversion clade</taxon>
        <taxon>NPAAA clade</taxon>
        <taxon>indigoferoid/millettioid clade</taxon>
        <taxon>Phaseoleae</taxon>
        <taxon>Mucuna</taxon>
    </lineage>
</organism>
<evidence type="ECO:0000313" key="3">
    <source>
        <dbReference type="Proteomes" id="UP000257109"/>
    </source>
</evidence>
<dbReference type="AlphaFoldDB" id="A0A371EWZ2"/>
<reference evidence="2" key="1">
    <citation type="submission" date="2018-05" db="EMBL/GenBank/DDBJ databases">
        <title>Draft genome of Mucuna pruriens seed.</title>
        <authorList>
            <person name="Nnadi N.E."/>
            <person name="Vos R."/>
            <person name="Hasami M.H."/>
            <person name="Devisetty U.K."/>
            <person name="Aguiy J.C."/>
        </authorList>
    </citation>
    <scope>NUCLEOTIDE SEQUENCE [LARGE SCALE GENOMIC DNA]</scope>
    <source>
        <strain evidence="2">JCA_2017</strain>
    </source>
</reference>
<sequence length="169" mass="18734">MPKVVLSTSCSTTSSPSSQLTMTRGKPDRAALEAGSYTQGSQSSSSDSDSNEIFPFEIWYRDNTEDALSDDPYFWVDLDVKKVSSALIHPSSLLGIAKVICQRGPWSVIVFPCRSDEPVNDQPETGEAPFFYLYDTLPLKLGVKLPFTHFERSILRALNVTPTQLHLNS</sequence>
<feature type="compositionally biased region" description="Low complexity" evidence="1">
    <location>
        <begin position="35"/>
        <end position="48"/>
    </location>
</feature>
<name>A0A371EWZ2_MUCPR</name>
<accession>A0A371EWZ2</accession>
<feature type="compositionally biased region" description="Low complexity" evidence="1">
    <location>
        <begin position="7"/>
        <end position="23"/>
    </location>
</feature>
<dbReference type="EMBL" id="QJKJ01011680">
    <property type="protein sequence ID" value="RDX70516.1"/>
    <property type="molecule type" value="Genomic_DNA"/>
</dbReference>
<feature type="non-terminal residue" evidence="2">
    <location>
        <position position="1"/>
    </location>
</feature>
<gene>
    <name evidence="2" type="ORF">CR513_50229</name>
</gene>
<protein>
    <submittedName>
        <fullName evidence="2">Uncharacterized protein</fullName>
    </submittedName>
</protein>
<dbReference type="Proteomes" id="UP000257109">
    <property type="component" value="Unassembled WGS sequence"/>
</dbReference>
<comment type="caution">
    <text evidence="2">The sequence shown here is derived from an EMBL/GenBank/DDBJ whole genome shotgun (WGS) entry which is preliminary data.</text>
</comment>
<feature type="region of interest" description="Disordered" evidence="1">
    <location>
        <begin position="1"/>
        <end position="50"/>
    </location>
</feature>
<proteinExistence type="predicted"/>
<keyword evidence="3" id="KW-1185">Reference proteome</keyword>
<evidence type="ECO:0000313" key="2">
    <source>
        <dbReference type="EMBL" id="RDX70516.1"/>
    </source>
</evidence>